<organism evidence="2 3">
    <name type="scientific">Thermothelomyces thermophilus (strain ATCC 42464 / BCRC 31852 / DSM 1799)</name>
    <name type="common">Sporotrichum thermophile</name>
    <dbReference type="NCBI Taxonomy" id="573729"/>
    <lineage>
        <taxon>Eukaryota</taxon>
        <taxon>Fungi</taxon>
        <taxon>Dikarya</taxon>
        <taxon>Ascomycota</taxon>
        <taxon>Pezizomycotina</taxon>
        <taxon>Sordariomycetes</taxon>
        <taxon>Sordariomycetidae</taxon>
        <taxon>Sordariales</taxon>
        <taxon>Chaetomiaceae</taxon>
        <taxon>Thermothelomyces</taxon>
    </lineage>
</organism>
<dbReference type="AlphaFoldDB" id="G2Q4I3"/>
<dbReference type="RefSeq" id="XP_003658921.1">
    <property type="nucleotide sequence ID" value="XM_003658873.1"/>
</dbReference>
<evidence type="ECO:0000313" key="3">
    <source>
        <dbReference type="Proteomes" id="UP000007322"/>
    </source>
</evidence>
<feature type="transmembrane region" description="Helical" evidence="1">
    <location>
        <begin position="6"/>
        <end position="22"/>
    </location>
</feature>
<gene>
    <name evidence="2" type="ORF">MYCTH_2295338</name>
</gene>
<dbReference type="GeneID" id="11513111"/>
<dbReference type="Proteomes" id="UP000007322">
    <property type="component" value="Chromosome 1"/>
</dbReference>
<keyword evidence="1" id="KW-0472">Membrane</keyword>
<name>G2Q4I3_THET4</name>
<keyword evidence="3" id="KW-1185">Reference proteome</keyword>
<accession>G2Q4I3</accession>
<evidence type="ECO:0000313" key="2">
    <source>
        <dbReference type="EMBL" id="AEO53676.1"/>
    </source>
</evidence>
<dbReference type="EMBL" id="CP003002">
    <property type="protein sequence ID" value="AEO53676.1"/>
    <property type="molecule type" value="Genomic_DNA"/>
</dbReference>
<dbReference type="KEGG" id="mtm:MYCTH_2295338"/>
<reference evidence="2 3" key="1">
    <citation type="journal article" date="2011" name="Nat. Biotechnol.">
        <title>Comparative genomic analysis of the thermophilic biomass-degrading fungi Myceliophthora thermophila and Thielavia terrestris.</title>
        <authorList>
            <person name="Berka R.M."/>
            <person name="Grigoriev I.V."/>
            <person name="Otillar R."/>
            <person name="Salamov A."/>
            <person name="Grimwood J."/>
            <person name="Reid I."/>
            <person name="Ishmael N."/>
            <person name="John T."/>
            <person name="Darmond C."/>
            <person name="Moisan M.-C."/>
            <person name="Henrissat B."/>
            <person name="Coutinho P.M."/>
            <person name="Lombard V."/>
            <person name="Natvig D.O."/>
            <person name="Lindquist E."/>
            <person name="Schmutz J."/>
            <person name="Lucas S."/>
            <person name="Harris P."/>
            <person name="Powlowski J."/>
            <person name="Bellemare A."/>
            <person name="Taylor D."/>
            <person name="Butler G."/>
            <person name="de Vries R.P."/>
            <person name="Allijn I.E."/>
            <person name="van den Brink J."/>
            <person name="Ushinsky S."/>
            <person name="Storms R."/>
            <person name="Powell A.J."/>
            <person name="Paulsen I.T."/>
            <person name="Elbourne L.D.H."/>
            <person name="Baker S.E."/>
            <person name="Magnuson J."/>
            <person name="LaBoissiere S."/>
            <person name="Clutterbuck A.J."/>
            <person name="Martinez D."/>
            <person name="Wogulis M."/>
            <person name="de Leon A.L."/>
            <person name="Rey M.W."/>
            <person name="Tsang A."/>
        </authorList>
    </citation>
    <scope>NUCLEOTIDE SEQUENCE [LARGE SCALE GENOMIC DNA]</scope>
    <source>
        <strain evidence="3">ATCC 42464 / BCRC 31852 / DSM 1799</strain>
    </source>
</reference>
<evidence type="ECO:0000256" key="1">
    <source>
        <dbReference type="SAM" id="Phobius"/>
    </source>
</evidence>
<dbReference type="InParanoid" id="G2Q4I3"/>
<keyword evidence="1" id="KW-1133">Transmembrane helix</keyword>
<sequence length="66" mass="7180">MAGSALVINHIAIVNVIVVGVHRRRKIWLGFSGCSLLLVLVTSNPKPARPPDRHLLLNPVVTFQAC</sequence>
<proteinExistence type="predicted"/>
<keyword evidence="1" id="KW-0812">Transmembrane</keyword>
<protein>
    <submittedName>
        <fullName evidence="2">Uncharacterized protein</fullName>
    </submittedName>
</protein>
<dbReference type="VEuPathDB" id="FungiDB:MYCTH_2295338"/>
<dbReference type="HOGENOM" id="CLU_2832953_0_0_1"/>